<organism evidence="1 2">
    <name type="scientific">Trichuris muris</name>
    <name type="common">Mouse whipworm</name>
    <dbReference type="NCBI Taxonomy" id="70415"/>
    <lineage>
        <taxon>Eukaryota</taxon>
        <taxon>Metazoa</taxon>
        <taxon>Ecdysozoa</taxon>
        <taxon>Nematoda</taxon>
        <taxon>Enoplea</taxon>
        <taxon>Dorylaimia</taxon>
        <taxon>Trichinellida</taxon>
        <taxon>Trichuridae</taxon>
        <taxon>Trichuris</taxon>
    </lineage>
</organism>
<sequence length="397" mass="44904">MSRIRKVDMRTQRQLQSMLDDSVFKLVKKGGPVQRPPPLTELQVINELCSFFMEKQSIEQRQRFCMFRIIFLGREDDAEVHECRMDLLAKFISLSIYVDCIPILVDTALWLQEELLIKGQINQIHEFCEKAVGELFVDTLDEQCHQPLLSLGDACPSLAIILLLFLVDGKDHFVMPSMSLLESAAEWLTEQPKALFVLLRDAGSSKTAFAMGIFDLVSRCMDKLACLCVTYAIMAEDEVSESVALTMSKIRLALLKIIQMVSKVPSNELRSCSLSGRYAGEMLLQVADYKRRRESFDTKLNGALDAFGQIMVTALMGNAFTGGKHDFNMSLLLSNRLHAMKHLCWGTSTIRLETTWKMDEFFGLGQWFCYVSLRQPLELTSTIDAQILVLLLASAVN</sequence>
<keyword evidence="1" id="KW-1185">Reference proteome</keyword>
<reference evidence="2" key="1">
    <citation type="submission" date="2019-12" db="UniProtKB">
        <authorList>
            <consortium name="WormBaseParasite"/>
        </authorList>
    </citation>
    <scope>IDENTIFICATION</scope>
</reference>
<dbReference type="PANTHER" id="PTHR14540">
    <property type="entry name" value="INTEGRATOR COMPLEX SUBUNIT 15"/>
    <property type="match status" value="1"/>
</dbReference>
<protein>
    <submittedName>
        <fullName evidence="2">Uncharacterized protein</fullName>
    </submittedName>
</protein>
<proteinExistence type="predicted"/>
<dbReference type="AlphaFoldDB" id="A0A5S6QEQ0"/>
<evidence type="ECO:0000313" key="1">
    <source>
        <dbReference type="Proteomes" id="UP000046395"/>
    </source>
</evidence>
<dbReference type="PANTHER" id="PTHR14540:SF2">
    <property type="entry name" value="INTEGRATOR COMPLEX SUBUNIT 15"/>
    <property type="match status" value="1"/>
</dbReference>
<dbReference type="STRING" id="70415.A0A5S6QEQ0"/>
<dbReference type="Pfam" id="PF14964">
    <property type="entry name" value="INTS15"/>
    <property type="match status" value="1"/>
</dbReference>
<name>A0A5S6QEQ0_TRIMR</name>
<accession>A0A5S6QEQ0</accession>
<dbReference type="WBParaSite" id="TMUE_1000005851.1">
    <property type="protein sequence ID" value="TMUE_1000005851.1"/>
    <property type="gene ID" value="WBGene00294492"/>
</dbReference>
<dbReference type="Proteomes" id="UP000046395">
    <property type="component" value="Unassembled WGS sequence"/>
</dbReference>
<evidence type="ECO:0000313" key="2">
    <source>
        <dbReference type="WBParaSite" id="TMUE_1000005851.1"/>
    </source>
</evidence>
<dbReference type="InterPro" id="IPR027844">
    <property type="entry name" value="INTS15"/>
</dbReference>